<evidence type="ECO:0000256" key="1">
    <source>
        <dbReference type="SAM" id="MobiDB-lite"/>
    </source>
</evidence>
<accession>F4NTA8</accession>
<name>F4NTA8_BATDJ</name>
<feature type="compositionally biased region" description="Polar residues" evidence="1">
    <location>
        <begin position="221"/>
        <end position="236"/>
    </location>
</feature>
<protein>
    <submittedName>
        <fullName evidence="2">Uncharacterized protein</fullName>
    </submittedName>
</protein>
<dbReference type="RefSeq" id="XP_006675510.1">
    <property type="nucleotide sequence ID" value="XM_006675447.1"/>
</dbReference>
<feature type="compositionally biased region" description="Polar residues" evidence="1">
    <location>
        <begin position="200"/>
        <end position="213"/>
    </location>
</feature>
<evidence type="ECO:0000313" key="3">
    <source>
        <dbReference type="Proteomes" id="UP000007241"/>
    </source>
</evidence>
<feature type="region of interest" description="Disordered" evidence="1">
    <location>
        <begin position="200"/>
        <end position="267"/>
    </location>
</feature>
<feature type="region of interest" description="Disordered" evidence="1">
    <location>
        <begin position="135"/>
        <end position="157"/>
    </location>
</feature>
<dbReference type="InParanoid" id="F4NTA8"/>
<feature type="compositionally biased region" description="Basic and acidic residues" evidence="1">
    <location>
        <begin position="138"/>
        <end position="151"/>
    </location>
</feature>
<dbReference type="GeneID" id="18237882"/>
<dbReference type="EMBL" id="GL882879">
    <property type="protein sequence ID" value="EGF83499.1"/>
    <property type="molecule type" value="Genomic_DNA"/>
</dbReference>
<proteinExistence type="predicted"/>
<dbReference type="AlphaFoldDB" id="F4NTA8"/>
<keyword evidence="3" id="KW-1185">Reference proteome</keyword>
<sequence length="460" mass="51273">MAKAASKKSKKDTHESIQQKFEPIPLTWPGKMSSVDLFSNIAIQAREAIQHKQFDLYVCLRIRQVDWEFHDFFITLPKNTTIYRLQHEIAKVQHLSAINPEDIMIYRSHPGTDMAEKAQASSDNASPQLVNTASSISLKERHQEPVSDSKEASNVLTKPKLNTTSNLCSDMFATLSGCFPEIVEFRLPPYATRYLSHQQKLESSAPEVSQTYGIGSKDTEPVSSINSLKPESSSTEKQPRIRSANSKNKQASKGSHSRPTSAHLAASKPYHSFQQVSPEPIYGHFSVVFCHDLQPSKNTTRQETTEKMQGKPIRYKPDGYNLEDSSWTGKRVDPVATHDNSGGSKANPYHIMTHEQDEHHYSQPGLQKTEIGYKNMMGIQLPTAVDIYYDVNPYMNKKNRDLGTGSSADAILSSFAHKAKSHTLDGAKSSVLFSRSHSPSLAGNQLSLYAEAFTNPTTTL</sequence>
<reference evidence="2 3" key="1">
    <citation type="submission" date="2009-12" db="EMBL/GenBank/DDBJ databases">
        <title>The draft genome of Batrachochytrium dendrobatidis.</title>
        <authorList>
            <consortium name="US DOE Joint Genome Institute (JGI-PGF)"/>
            <person name="Kuo A."/>
            <person name="Salamov A."/>
            <person name="Schmutz J."/>
            <person name="Lucas S."/>
            <person name="Pitluck S."/>
            <person name="Rosenblum E."/>
            <person name="Stajich J."/>
            <person name="Eisen M."/>
            <person name="Grigoriev I.V."/>
        </authorList>
    </citation>
    <scope>NUCLEOTIDE SEQUENCE [LARGE SCALE GENOMIC DNA]</scope>
    <source>
        <strain evidence="3">JAM81 / FGSC 10211</strain>
    </source>
</reference>
<feature type="compositionally biased region" description="Polar residues" evidence="1">
    <location>
        <begin position="243"/>
        <end position="260"/>
    </location>
</feature>
<dbReference type="HOGENOM" id="CLU_594438_0_0_1"/>
<feature type="region of interest" description="Disordered" evidence="1">
    <location>
        <begin position="297"/>
        <end position="320"/>
    </location>
</feature>
<gene>
    <name evidence="2" type="ORF">BATDEDRAFT_22248</name>
</gene>
<dbReference type="Proteomes" id="UP000007241">
    <property type="component" value="Unassembled WGS sequence"/>
</dbReference>
<organism evidence="2 3">
    <name type="scientific">Batrachochytrium dendrobatidis (strain JAM81 / FGSC 10211)</name>
    <name type="common">Frog chytrid fungus</name>
    <dbReference type="NCBI Taxonomy" id="684364"/>
    <lineage>
        <taxon>Eukaryota</taxon>
        <taxon>Fungi</taxon>
        <taxon>Fungi incertae sedis</taxon>
        <taxon>Chytridiomycota</taxon>
        <taxon>Chytridiomycota incertae sedis</taxon>
        <taxon>Chytridiomycetes</taxon>
        <taxon>Rhizophydiales</taxon>
        <taxon>Rhizophydiales incertae sedis</taxon>
        <taxon>Batrachochytrium</taxon>
    </lineage>
</organism>
<evidence type="ECO:0000313" key="2">
    <source>
        <dbReference type="EMBL" id="EGF83499.1"/>
    </source>
</evidence>
<dbReference type="OrthoDB" id="2136992at2759"/>